<dbReference type="InterPro" id="IPR010642">
    <property type="entry name" value="Invasion_prot_B"/>
</dbReference>
<accession>A0A1G4TXZ4</accession>
<keyword evidence="1" id="KW-0732">Signal</keyword>
<name>A0A1G4TXZ4_9HYPH</name>
<dbReference type="Pfam" id="PF06776">
    <property type="entry name" value="IalB"/>
    <property type="match status" value="1"/>
</dbReference>
<reference evidence="3" key="1">
    <citation type="submission" date="2016-10" db="EMBL/GenBank/DDBJ databases">
        <authorList>
            <person name="Varghese N."/>
            <person name="Submissions S."/>
        </authorList>
    </citation>
    <scope>NUCLEOTIDE SEQUENCE [LARGE SCALE GENOMIC DNA]</scope>
    <source>
        <strain evidence="3">CGMCC 1.1761</strain>
    </source>
</reference>
<gene>
    <name evidence="2" type="ORF">SAMN05660859_3273</name>
</gene>
<dbReference type="Gene3D" id="2.60.40.1880">
    <property type="entry name" value="Invasion associated locus B (IalB) protein"/>
    <property type="match status" value="1"/>
</dbReference>
<dbReference type="STRING" id="177413.SAMN05660859_3273"/>
<sequence>MIGRTAIALSVMFLASTGAMAAKPTAMGEYKDWSAWRFNVDGKPQCYTISTPTSAKPERLTHGDVTFFVTALPDTAQRTEVSFQTGYNFASGSQVVASIGDDKFVMMTEGSSAWLRRAEREPAFLEALRGGSEMNISATSARGNDTSYVFSLNGVTAATNRILSGCR</sequence>
<organism evidence="2 3">
    <name type="scientific">Ancylobacter rudongensis</name>
    <dbReference type="NCBI Taxonomy" id="177413"/>
    <lineage>
        <taxon>Bacteria</taxon>
        <taxon>Pseudomonadati</taxon>
        <taxon>Pseudomonadota</taxon>
        <taxon>Alphaproteobacteria</taxon>
        <taxon>Hyphomicrobiales</taxon>
        <taxon>Xanthobacteraceae</taxon>
        <taxon>Ancylobacter</taxon>
    </lineage>
</organism>
<feature type="chain" id="PRO_5011619931" description="Invasion associated locus B (IalB) protein" evidence="1">
    <location>
        <begin position="22"/>
        <end position="167"/>
    </location>
</feature>
<dbReference type="RefSeq" id="WP_091441699.1">
    <property type="nucleotide sequence ID" value="NZ_FMTP01000005.1"/>
</dbReference>
<dbReference type="AlphaFoldDB" id="A0A1G4TXZ4"/>
<evidence type="ECO:0008006" key="4">
    <source>
        <dbReference type="Google" id="ProtNLM"/>
    </source>
</evidence>
<evidence type="ECO:0000313" key="3">
    <source>
        <dbReference type="Proteomes" id="UP000198889"/>
    </source>
</evidence>
<keyword evidence="3" id="KW-1185">Reference proteome</keyword>
<proteinExistence type="predicted"/>
<dbReference type="EMBL" id="FMTP01000005">
    <property type="protein sequence ID" value="SCW86230.1"/>
    <property type="molecule type" value="Genomic_DNA"/>
</dbReference>
<protein>
    <recommendedName>
        <fullName evidence="4">Invasion associated locus B (IalB) protein</fullName>
    </recommendedName>
</protein>
<dbReference type="Proteomes" id="UP000198889">
    <property type="component" value="Unassembled WGS sequence"/>
</dbReference>
<feature type="signal peptide" evidence="1">
    <location>
        <begin position="1"/>
        <end position="21"/>
    </location>
</feature>
<evidence type="ECO:0000256" key="1">
    <source>
        <dbReference type="SAM" id="SignalP"/>
    </source>
</evidence>
<dbReference type="InterPro" id="IPR038696">
    <property type="entry name" value="IalB_sf"/>
</dbReference>
<evidence type="ECO:0000313" key="2">
    <source>
        <dbReference type="EMBL" id="SCW86230.1"/>
    </source>
</evidence>